<comment type="caution">
    <text evidence="2">The sequence shown here is derived from an EMBL/GenBank/DDBJ whole genome shotgun (WGS) entry which is preliminary data.</text>
</comment>
<organism evidence="2 3">
    <name type="scientific">Austropuccinia psidii MF-1</name>
    <dbReference type="NCBI Taxonomy" id="1389203"/>
    <lineage>
        <taxon>Eukaryota</taxon>
        <taxon>Fungi</taxon>
        <taxon>Dikarya</taxon>
        <taxon>Basidiomycota</taxon>
        <taxon>Pucciniomycotina</taxon>
        <taxon>Pucciniomycetes</taxon>
        <taxon>Pucciniales</taxon>
        <taxon>Sphaerophragmiaceae</taxon>
        <taxon>Austropuccinia</taxon>
    </lineage>
</organism>
<sequence length="77" mass="9054">MWAQLDDKSTSLISPATTESERQLFDREMYRTYQWLGHISRVETITPTEQELQGYGWALFHCYQTTPGKKADQKQPE</sequence>
<name>A0A9Q3C9A9_9BASI</name>
<dbReference type="Proteomes" id="UP000765509">
    <property type="component" value="Unassembled WGS sequence"/>
</dbReference>
<dbReference type="EMBL" id="AVOT02005609">
    <property type="protein sequence ID" value="MBW0479512.1"/>
    <property type="molecule type" value="Genomic_DNA"/>
</dbReference>
<accession>A0A9Q3C9A9</accession>
<protein>
    <submittedName>
        <fullName evidence="2">Uncharacterized protein</fullName>
    </submittedName>
</protein>
<proteinExistence type="predicted"/>
<keyword evidence="3" id="KW-1185">Reference proteome</keyword>
<gene>
    <name evidence="2" type="ORF">O181_019227</name>
</gene>
<dbReference type="AlphaFoldDB" id="A0A9Q3C9A9"/>
<evidence type="ECO:0000313" key="3">
    <source>
        <dbReference type="Proteomes" id="UP000765509"/>
    </source>
</evidence>
<feature type="region of interest" description="Disordered" evidence="1">
    <location>
        <begin position="1"/>
        <end position="21"/>
    </location>
</feature>
<reference evidence="2" key="1">
    <citation type="submission" date="2021-03" db="EMBL/GenBank/DDBJ databases">
        <title>Draft genome sequence of rust myrtle Austropuccinia psidii MF-1, a brazilian biotype.</title>
        <authorList>
            <person name="Quecine M.C."/>
            <person name="Pachon D.M.R."/>
            <person name="Bonatelli M.L."/>
            <person name="Correr F.H."/>
            <person name="Franceschini L.M."/>
            <person name="Leite T.F."/>
            <person name="Margarido G.R.A."/>
            <person name="Almeida C.A."/>
            <person name="Ferrarezi J.A."/>
            <person name="Labate C.A."/>
        </authorList>
    </citation>
    <scope>NUCLEOTIDE SEQUENCE</scope>
    <source>
        <strain evidence="2">MF-1</strain>
    </source>
</reference>
<evidence type="ECO:0000256" key="1">
    <source>
        <dbReference type="SAM" id="MobiDB-lite"/>
    </source>
</evidence>
<evidence type="ECO:0000313" key="2">
    <source>
        <dbReference type="EMBL" id="MBW0479512.1"/>
    </source>
</evidence>